<dbReference type="SUPFAM" id="SSF53098">
    <property type="entry name" value="Ribonuclease H-like"/>
    <property type="match status" value="1"/>
</dbReference>
<gene>
    <name evidence="4" type="ORF">FSP39_015041</name>
</gene>
<evidence type="ECO:0000256" key="1">
    <source>
        <dbReference type="SAM" id="Coils"/>
    </source>
</evidence>
<dbReference type="Gene3D" id="3.30.420.10">
    <property type="entry name" value="Ribonuclease H-like superfamily/Ribonuclease H"/>
    <property type="match status" value="1"/>
</dbReference>
<feature type="domain" description="Helicase C-terminal" evidence="3">
    <location>
        <begin position="548"/>
        <end position="715"/>
    </location>
</feature>
<evidence type="ECO:0000313" key="5">
    <source>
        <dbReference type="Proteomes" id="UP001186944"/>
    </source>
</evidence>
<feature type="coiled-coil region" evidence="1">
    <location>
        <begin position="264"/>
        <end position="291"/>
    </location>
</feature>
<comment type="caution">
    <text evidence="4">The sequence shown here is derived from an EMBL/GenBank/DDBJ whole genome shotgun (WGS) entry which is preliminary data.</text>
</comment>
<dbReference type="PANTHER" id="PTHR47331">
    <property type="entry name" value="PHD-TYPE DOMAIN-CONTAINING PROTEIN"/>
    <property type="match status" value="1"/>
</dbReference>
<dbReference type="InterPro" id="IPR036397">
    <property type="entry name" value="RNaseH_sf"/>
</dbReference>
<evidence type="ECO:0000259" key="3">
    <source>
        <dbReference type="PROSITE" id="PS51194"/>
    </source>
</evidence>
<dbReference type="InterPro" id="IPR041588">
    <property type="entry name" value="Integrase_H2C2"/>
</dbReference>
<keyword evidence="5" id="KW-1185">Reference proteome</keyword>
<keyword evidence="1" id="KW-0175">Coiled coil</keyword>
<proteinExistence type="predicted"/>
<reference evidence="4" key="1">
    <citation type="submission" date="2019-08" db="EMBL/GenBank/DDBJ databases">
        <title>The improved chromosome-level genome for the pearl oyster Pinctada fucata martensii using PacBio sequencing and Hi-C.</title>
        <authorList>
            <person name="Zheng Z."/>
        </authorList>
    </citation>
    <scope>NUCLEOTIDE SEQUENCE</scope>
    <source>
        <strain evidence="4">ZZ-2019</strain>
        <tissue evidence="4">Adductor muscle</tissue>
    </source>
</reference>
<dbReference type="Pfam" id="PF17921">
    <property type="entry name" value="Integrase_H2C2"/>
    <property type="match status" value="1"/>
</dbReference>
<protein>
    <submittedName>
        <fullName evidence="4">Uncharacterized protein</fullName>
    </submittedName>
</protein>
<dbReference type="GO" id="GO:0003676">
    <property type="term" value="F:nucleic acid binding"/>
    <property type="evidence" value="ECO:0007669"/>
    <property type="project" value="InterPro"/>
</dbReference>
<dbReference type="InterPro" id="IPR012337">
    <property type="entry name" value="RNaseH-like_sf"/>
</dbReference>
<organism evidence="4 5">
    <name type="scientific">Pinctada imbricata</name>
    <name type="common">Atlantic pearl-oyster</name>
    <name type="synonym">Pinctada martensii</name>
    <dbReference type="NCBI Taxonomy" id="66713"/>
    <lineage>
        <taxon>Eukaryota</taxon>
        <taxon>Metazoa</taxon>
        <taxon>Spiralia</taxon>
        <taxon>Lophotrochozoa</taxon>
        <taxon>Mollusca</taxon>
        <taxon>Bivalvia</taxon>
        <taxon>Autobranchia</taxon>
        <taxon>Pteriomorphia</taxon>
        <taxon>Pterioida</taxon>
        <taxon>Pterioidea</taxon>
        <taxon>Pteriidae</taxon>
        <taxon>Pinctada</taxon>
    </lineage>
</organism>
<dbReference type="EMBL" id="VSWD01000001">
    <property type="protein sequence ID" value="KAK3108760.1"/>
    <property type="molecule type" value="Genomic_DNA"/>
</dbReference>
<dbReference type="SUPFAM" id="SSF52540">
    <property type="entry name" value="P-loop containing nucleoside triphosphate hydrolases"/>
    <property type="match status" value="1"/>
</dbReference>
<dbReference type="PANTHER" id="PTHR47331:SF1">
    <property type="entry name" value="GAG-LIKE PROTEIN"/>
    <property type="match status" value="1"/>
</dbReference>
<dbReference type="Pfam" id="PF00271">
    <property type="entry name" value="Helicase_C"/>
    <property type="match status" value="1"/>
</dbReference>
<dbReference type="InterPro" id="IPR027417">
    <property type="entry name" value="P-loop_NTPase"/>
</dbReference>
<dbReference type="InterPro" id="IPR001650">
    <property type="entry name" value="Helicase_C-like"/>
</dbReference>
<name>A0AA89C6V1_PINIB</name>
<dbReference type="PROSITE" id="PS51194">
    <property type="entry name" value="HELICASE_CTER"/>
    <property type="match status" value="1"/>
</dbReference>
<dbReference type="Proteomes" id="UP001186944">
    <property type="component" value="Unassembled WGS sequence"/>
</dbReference>
<dbReference type="GO" id="GO:0015074">
    <property type="term" value="P:DNA integration"/>
    <property type="evidence" value="ECO:0007669"/>
    <property type="project" value="InterPro"/>
</dbReference>
<dbReference type="AlphaFoldDB" id="A0AA89C6V1"/>
<dbReference type="SMART" id="SM00490">
    <property type="entry name" value="HELICc"/>
    <property type="match status" value="1"/>
</dbReference>
<evidence type="ECO:0000313" key="4">
    <source>
        <dbReference type="EMBL" id="KAK3108760.1"/>
    </source>
</evidence>
<dbReference type="Gene3D" id="3.40.50.300">
    <property type="entry name" value="P-loop containing nucleotide triphosphate hydrolases"/>
    <property type="match status" value="1"/>
</dbReference>
<evidence type="ECO:0000259" key="2">
    <source>
        <dbReference type="PROSITE" id="PS50994"/>
    </source>
</evidence>
<feature type="domain" description="Integrase catalytic" evidence="2">
    <location>
        <begin position="300"/>
        <end position="491"/>
    </location>
</feature>
<accession>A0AA89C6V1</accession>
<dbReference type="InterPro" id="IPR001584">
    <property type="entry name" value="Integrase_cat-core"/>
</dbReference>
<dbReference type="Gene3D" id="1.10.340.70">
    <property type="match status" value="1"/>
</dbReference>
<dbReference type="PROSITE" id="PS50994">
    <property type="entry name" value="INTEGRASE"/>
    <property type="match status" value="1"/>
</dbReference>
<sequence>MNVLYWIRGCSRSYKTFVANRVSEIHDHSEPVQWRYVPTEENPADLASRGTTVEKLVEEIKWWYGPSFLREPEQTWPKNKIEKSDSAQNEIKKGKTIPDIILVATFSPFQPETVIDPKRFSTWRKLLRANAWMFRFIENCKKAKSKRKSRQLSVDEINDSENHLLRQLQKEAFSDEIKALTNNQSVSRKNKLLPLQPRIDQNGILRCDGRLQFAEFLPYDTRYPIILPRGEWITKLIVKHYHEEGKHISGTNQTLASLSARFWIISAREEIRAWEKQCNDCKRRKAKAAEQIMAPLPEIRFKEPLRAFARCAVDYGGPFVTVQGRGKRREKHYLWLFTCLSTRAVHLEVAFGLDTDSFLNAFFRMVNRRGLPLEIMSDNGTNFIGANRELRDLVKQLDGDKTAQQTSNRGIKWHFNPPLAPHFGGVHETMIKAAKRAIHAILQKADVSDEELITAFMGAEALVNSRPLTFQSAYADDIVPLTPNHFLHATSTSKEETATSSSLSSRGQATTTVGKYLFILSTVIVPNIYLHIEQAVERVESLQWTIDHLSRYGIKSKKILVYCRTLRSCQTLYMWCMEDLGDKAFLSSEHLVKDRLVDMFHSKADQETVSRIMNDFPKEESVIRLLFSTVAFGLGVQIDSIDIVVHYGIESTTLSYWQEIGRCARDGRPGLAITYAFKRSVNDCDDANMKEVATSTNCIRSLLLRIFILQGSDSINFQQSECDMKCEFWCKCSYCLCCSNCHKNCKCPSKVRYVLERV</sequence>